<keyword evidence="9" id="KW-0969">Cilium</keyword>
<protein>
    <submittedName>
        <fullName evidence="15 16">WD repeat-containing and planar cell polarity effector protein fritz homolog</fullName>
    </submittedName>
</protein>
<evidence type="ECO:0000313" key="15">
    <source>
        <dbReference type="RefSeq" id="XP_034245514.1"/>
    </source>
</evidence>
<proteinExistence type="inferred from homology"/>
<dbReference type="CTD" id="33349"/>
<evidence type="ECO:0000313" key="14">
    <source>
        <dbReference type="Proteomes" id="UP000515158"/>
    </source>
</evidence>
<dbReference type="Gene3D" id="2.130.10.10">
    <property type="entry name" value="YVTN repeat-like/Quinoprotein amine dehydrogenase"/>
    <property type="match status" value="1"/>
</dbReference>
<reference evidence="15 16" key="1">
    <citation type="submission" date="2025-04" db="UniProtKB">
        <authorList>
            <consortium name="RefSeq"/>
        </authorList>
    </citation>
    <scope>IDENTIFICATION</scope>
    <source>
        <tissue evidence="15 16">Total insect</tissue>
    </source>
</reference>
<evidence type="ECO:0000256" key="12">
    <source>
        <dbReference type="ARBA" id="ARBA00023273"/>
    </source>
</evidence>
<dbReference type="GO" id="GO:0044782">
    <property type="term" value="P:cilium organization"/>
    <property type="evidence" value="ECO:0007669"/>
    <property type="project" value="TreeGrafter"/>
</dbReference>
<keyword evidence="4" id="KW-1003">Cell membrane</keyword>
<evidence type="ECO:0000256" key="1">
    <source>
        <dbReference type="ARBA" id="ARBA00004236"/>
    </source>
</evidence>
<evidence type="ECO:0000256" key="2">
    <source>
        <dbReference type="ARBA" id="ARBA00004430"/>
    </source>
</evidence>
<keyword evidence="7" id="KW-0677">Repeat</keyword>
<name>A0A6P8ZQA6_THRPL</name>
<evidence type="ECO:0000256" key="8">
    <source>
        <dbReference type="ARBA" id="ARBA00022794"/>
    </source>
</evidence>
<comment type="similarity">
    <text evidence="3">Belongs to the WD repeat fritz family.</text>
</comment>
<keyword evidence="5" id="KW-0963">Cytoplasm</keyword>
<keyword evidence="14" id="KW-1185">Reference proteome</keyword>
<keyword evidence="11" id="KW-0206">Cytoskeleton</keyword>
<evidence type="ECO:0000256" key="5">
    <source>
        <dbReference type="ARBA" id="ARBA00022490"/>
    </source>
</evidence>
<evidence type="ECO:0000256" key="10">
    <source>
        <dbReference type="ARBA" id="ARBA00023136"/>
    </source>
</evidence>
<feature type="region of interest" description="Disordered" evidence="13">
    <location>
        <begin position="599"/>
        <end position="645"/>
    </location>
</feature>
<keyword evidence="10" id="KW-0472">Membrane</keyword>
<dbReference type="PANTHER" id="PTHR13667:SF5">
    <property type="entry name" value="WD REPEAT-CONTAINING AND PLANAR CELL POLARITY EFFECTOR PROTEIN FRITZ HOMOLOG"/>
    <property type="match status" value="1"/>
</dbReference>
<evidence type="ECO:0000256" key="9">
    <source>
        <dbReference type="ARBA" id="ARBA00023069"/>
    </source>
</evidence>
<dbReference type="GO" id="GO:0007399">
    <property type="term" value="P:nervous system development"/>
    <property type="evidence" value="ECO:0007669"/>
    <property type="project" value="TreeGrafter"/>
</dbReference>
<evidence type="ECO:0000256" key="13">
    <source>
        <dbReference type="SAM" id="MobiDB-lite"/>
    </source>
</evidence>
<evidence type="ECO:0000313" key="16">
    <source>
        <dbReference type="RefSeq" id="XP_034245519.1"/>
    </source>
</evidence>
<dbReference type="InterPro" id="IPR024511">
    <property type="entry name" value="Frtz"/>
</dbReference>
<accession>A0A6P8ZQA6</accession>
<dbReference type="GO" id="GO:0097541">
    <property type="term" value="C:axonemal basal plate"/>
    <property type="evidence" value="ECO:0007669"/>
    <property type="project" value="TreeGrafter"/>
</dbReference>
<dbReference type="RefSeq" id="XP_034245519.1">
    <property type="nucleotide sequence ID" value="XM_034389628.1"/>
</dbReference>
<keyword evidence="8" id="KW-0970">Cilium biogenesis/degradation</keyword>
<dbReference type="Proteomes" id="UP000515158">
    <property type="component" value="Unplaced"/>
</dbReference>
<dbReference type="OrthoDB" id="10013020at2759"/>
<dbReference type="GeneID" id="117647722"/>
<dbReference type="SUPFAM" id="SSF75011">
    <property type="entry name" value="3-carboxy-cis,cis-mucoante lactonizing enzyme"/>
    <property type="match status" value="1"/>
</dbReference>
<keyword evidence="12" id="KW-0966">Cell projection</keyword>
<evidence type="ECO:0000256" key="6">
    <source>
        <dbReference type="ARBA" id="ARBA00022574"/>
    </source>
</evidence>
<evidence type="ECO:0000256" key="3">
    <source>
        <dbReference type="ARBA" id="ARBA00006059"/>
    </source>
</evidence>
<dbReference type="AlphaFoldDB" id="A0A6P8ZQA6"/>
<sequence length="1035" mass="115186">MLSLPTEVHFWTLREDITISNSNFGAFRYYDKKSNDDSVPFEGKKSYAEKRGHVWAPQNKRPVRLKENLKELEEHMSQQRIVLCQWRDCSLLQLMFSSGLFVNVNVNIFTGDPISITFDKFLVGKLLSDYVADVVLTKSHLICSYNDSQLTVVYFSKPTLKRSSPKSFSRLDPRIHSVDLAGPTGRRLERKLACNVSGDMVVVWWYSSHDEVYPWSPVVKDQDRANVLVYGVSGLKADLLCHHRSEFDLLSVSFSQIHSNVVRSVEQKVSRNGDVTVESSSYQVSRGSMQRTSAASISLPTHVCCHSFSPLQDKLLLGCIDGSLVLYDEALGVTHIVKAAFIPSTISWHPDGGIFVIANERCQFQILDAALATLKQQLLSEDVTQSNLLDITSYFRLQPTLRTMKWNKKAETNYYGEKFAVSDCLLLLLFERGPIASLRYVGGGGLSGDIHSTGGFTFDSLVVQYLWSNNVDKAINLLSTLNWDIAGSTCLSCLQRIVNHLFKLPLNPDHEVQIQTALGCFHMPIRPMCPATIDEFKAPVRDLTRRFFHLLLRYKLFEKAFRLAIDLMDRDLFMDIHYSAKRTGQTEISEAAFKKAEQLDTSSYTSSTSGSSHSECSRSSCSECSDSPSVVSDSEDHELVDGSSKYQTQAEGVLGKVGTEKQRPFLTTDVKSFENKSKVQRPHPPLPVVPAVPNVAGPALPGNHSLPYEISTVVGSKLLFYPPIWERNSPGPLNMTDGNESLYYSPKDVPKSVNEKVLTSSLPLRSVGISNERPKVKFCDTVTQIMLPDRLHTLPEEEEEPHASSPFPNVKPDLLKSDSALLHETPQPPHFSFTHSANSVGIPLVPPSQPRLGLPDRRHFDLRDSLLPSHSLQRPSPNFKPAVASSAMIWASGTNPGRVTTSQGFHTSKTSIGSGPSSLPFHKIVTDELTQGRANLKPAVLGKFEYTLNHRKETGQNDSLNTEELSALLPGSRKPLSSGTNAFERNLHPTSLVNGSDKSISVENDYFINYNNSVHDLSEEEENNGSIKIVHFGVV</sequence>
<evidence type="ECO:0000256" key="11">
    <source>
        <dbReference type="ARBA" id="ARBA00023212"/>
    </source>
</evidence>
<keyword evidence="6" id="KW-0853">WD repeat</keyword>
<dbReference type="GO" id="GO:0045184">
    <property type="term" value="P:establishment of protein localization"/>
    <property type="evidence" value="ECO:0007669"/>
    <property type="project" value="TreeGrafter"/>
</dbReference>
<organism evidence="16">
    <name type="scientific">Thrips palmi</name>
    <name type="common">Melon thrips</name>
    <dbReference type="NCBI Taxonomy" id="161013"/>
    <lineage>
        <taxon>Eukaryota</taxon>
        <taxon>Metazoa</taxon>
        <taxon>Ecdysozoa</taxon>
        <taxon>Arthropoda</taxon>
        <taxon>Hexapoda</taxon>
        <taxon>Insecta</taxon>
        <taxon>Pterygota</taxon>
        <taxon>Neoptera</taxon>
        <taxon>Paraneoptera</taxon>
        <taxon>Thysanoptera</taxon>
        <taxon>Terebrantia</taxon>
        <taxon>Thripoidea</taxon>
        <taxon>Thripidae</taxon>
        <taxon>Thrips</taxon>
    </lineage>
</organism>
<dbReference type="Pfam" id="PF11768">
    <property type="entry name" value="Frtz"/>
    <property type="match status" value="1"/>
</dbReference>
<evidence type="ECO:0000256" key="7">
    <source>
        <dbReference type="ARBA" id="ARBA00022737"/>
    </source>
</evidence>
<comment type="subcellular location">
    <subcellularLocation>
        <location evidence="1">Cell membrane</location>
    </subcellularLocation>
    <subcellularLocation>
        <location evidence="2">Cytoplasm</location>
        <location evidence="2">Cytoskeleton</location>
        <location evidence="2">Cilium axoneme</location>
    </subcellularLocation>
</comment>
<dbReference type="PANTHER" id="PTHR13667">
    <property type="entry name" value="HOMOLOC-13"/>
    <property type="match status" value="1"/>
</dbReference>
<evidence type="ECO:0000256" key="4">
    <source>
        <dbReference type="ARBA" id="ARBA00022475"/>
    </source>
</evidence>
<dbReference type="KEGG" id="tpal:117647722"/>
<gene>
    <name evidence="15 16" type="primary">LOC117647722</name>
</gene>
<dbReference type="InterPro" id="IPR015943">
    <property type="entry name" value="WD40/YVTN_repeat-like_dom_sf"/>
</dbReference>
<feature type="compositionally biased region" description="Low complexity" evidence="13">
    <location>
        <begin position="600"/>
        <end position="632"/>
    </location>
</feature>
<feature type="region of interest" description="Disordered" evidence="13">
    <location>
        <begin position="794"/>
        <end position="814"/>
    </location>
</feature>
<dbReference type="RefSeq" id="XP_034245514.1">
    <property type="nucleotide sequence ID" value="XM_034389623.1"/>
</dbReference>
<dbReference type="GO" id="GO:0005886">
    <property type="term" value="C:plasma membrane"/>
    <property type="evidence" value="ECO:0007669"/>
    <property type="project" value="UniProtKB-SubCell"/>
</dbReference>